<dbReference type="SUPFAM" id="SSF51735">
    <property type="entry name" value="NAD(P)-binding Rossmann-fold domains"/>
    <property type="match status" value="6"/>
</dbReference>
<evidence type="ECO:0000256" key="2">
    <source>
        <dbReference type="ARBA" id="ARBA00004792"/>
    </source>
</evidence>
<name>A0ABU5R2C3_9PSEU</name>
<dbReference type="SUPFAM" id="SSF50129">
    <property type="entry name" value="GroES-like"/>
    <property type="match status" value="2"/>
</dbReference>
<dbReference type="InterPro" id="IPR020807">
    <property type="entry name" value="PKS_DH"/>
</dbReference>
<dbReference type="InterPro" id="IPR049900">
    <property type="entry name" value="PKS_mFAS_DH"/>
</dbReference>
<feature type="active site" description="Proton donor; for dehydratase activity" evidence="9">
    <location>
        <position position="3048"/>
    </location>
</feature>
<dbReference type="InterPro" id="IPR032821">
    <property type="entry name" value="PKS_assoc"/>
</dbReference>
<dbReference type="Gene3D" id="3.10.129.110">
    <property type="entry name" value="Polyketide synthase dehydratase"/>
    <property type="match status" value="2"/>
</dbReference>
<dbReference type="Pfam" id="PF13602">
    <property type="entry name" value="ADH_zinc_N_2"/>
    <property type="match status" value="2"/>
</dbReference>
<dbReference type="PANTHER" id="PTHR43775">
    <property type="entry name" value="FATTY ACID SYNTHASE"/>
    <property type="match status" value="1"/>
</dbReference>
<evidence type="ECO:0000313" key="15">
    <source>
        <dbReference type="Proteomes" id="UP001304298"/>
    </source>
</evidence>
<dbReference type="InterPro" id="IPR049552">
    <property type="entry name" value="PKS_DH_N"/>
</dbReference>
<dbReference type="PROSITE" id="PS00012">
    <property type="entry name" value="PHOSPHOPANTETHEINE"/>
    <property type="match status" value="2"/>
</dbReference>
<dbReference type="Pfam" id="PF21089">
    <property type="entry name" value="PKS_DH_N"/>
    <property type="match status" value="2"/>
</dbReference>
<dbReference type="SMART" id="SM00823">
    <property type="entry name" value="PKS_PP"/>
    <property type="match status" value="2"/>
</dbReference>
<dbReference type="Gene3D" id="1.10.1200.10">
    <property type="entry name" value="ACP-like"/>
    <property type="match status" value="2"/>
</dbReference>
<evidence type="ECO:0000259" key="11">
    <source>
        <dbReference type="PROSITE" id="PS50075"/>
    </source>
</evidence>
<dbReference type="InterPro" id="IPR014031">
    <property type="entry name" value="Ketoacyl_synth_C"/>
</dbReference>
<dbReference type="SUPFAM" id="SSF55048">
    <property type="entry name" value="Probable ACP-binding domain of malonyl-CoA ACP transacylase"/>
    <property type="match status" value="2"/>
</dbReference>
<evidence type="ECO:0000256" key="9">
    <source>
        <dbReference type="PROSITE-ProRule" id="PRU01363"/>
    </source>
</evidence>
<keyword evidence="15" id="KW-1185">Reference proteome</keyword>
<dbReference type="Gene3D" id="3.90.180.10">
    <property type="entry name" value="Medium-chain alcohol dehydrogenases, catalytic domain"/>
    <property type="match status" value="2"/>
</dbReference>
<dbReference type="PROSITE" id="PS50075">
    <property type="entry name" value="CARRIER"/>
    <property type="match status" value="2"/>
</dbReference>
<evidence type="ECO:0000313" key="14">
    <source>
        <dbReference type="EMBL" id="MEA5360356.1"/>
    </source>
</evidence>
<dbReference type="InterPro" id="IPR018201">
    <property type="entry name" value="Ketoacyl_synth_AS"/>
</dbReference>
<dbReference type="RefSeq" id="WP_323326424.1">
    <property type="nucleotide sequence ID" value="NZ_JAYFSI010000002.1"/>
</dbReference>
<evidence type="ECO:0000256" key="7">
    <source>
        <dbReference type="ARBA" id="ARBA00023268"/>
    </source>
</evidence>
<dbReference type="InterPro" id="IPR055123">
    <property type="entry name" value="SpnB-like_Rossmann"/>
</dbReference>
<dbReference type="Gene3D" id="3.30.70.3290">
    <property type="match status" value="2"/>
</dbReference>
<keyword evidence="4" id="KW-0597">Phosphoprotein</keyword>
<dbReference type="PROSITE" id="PS01162">
    <property type="entry name" value="QOR_ZETA_CRYSTAL"/>
    <property type="match status" value="1"/>
</dbReference>
<dbReference type="InterPro" id="IPR006162">
    <property type="entry name" value="Ppantetheine_attach_site"/>
</dbReference>
<dbReference type="Pfam" id="PF02801">
    <property type="entry name" value="Ketoacyl-synt_C"/>
    <property type="match status" value="2"/>
</dbReference>
<feature type="active site" description="Proton acceptor; for dehydratase activity" evidence="9">
    <location>
        <position position="889"/>
    </location>
</feature>
<dbReference type="InterPro" id="IPR014043">
    <property type="entry name" value="Acyl_transferase_dom"/>
</dbReference>
<dbReference type="EMBL" id="JAYFSI010000002">
    <property type="protein sequence ID" value="MEA5360356.1"/>
    <property type="molecule type" value="Genomic_DNA"/>
</dbReference>
<dbReference type="Pfam" id="PF14765">
    <property type="entry name" value="PS-DH"/>
    <property type="match status" value="2"/>
</dbReference>
<dbReference type="Pfam" id="PF08659">
    <property type="entry name" value="KR"/>
    <property type="match status" value="2"/>
</dbReference>
<dbReference type="InterPro" id="IPR050091">
    <property type="entry name" value="PKS_NRPS_Biosynth_Enz"/>
</dbReference>
<dbReference type="InterPro" id="IPR009081">
    <property type="entry name" value="PP-bd_ACP"/>
</dbReference>
<dbReference type="SUPFAM" id="SSF53901">
    <property type="entry name" value="Thiolase-like"/>
    <property type="match status" value="2"/>
</dbReference>
<evidence type="ECO:0000259" key="12">
    <source>
        <dbReference type="PROSITE" id="PS52004"/>
    </source>
</evidence>
<dbReference type="SMART" id="SM01294">
    <property type="entry name" value="PKS_PP_betabranch"/>
    <property type="match status" value="2"/>
</dbReference>
<dbReference type="InterPro" id="IPR057326">
    <property type="entry name" value="KR_dom"/>
</dbReference>
<dbReference type="InterPro" id="IPR020841">
    <property type="entry name" value="PKS_Beta-ketoAc_synthase_dom"/>
</dbReference>
<dbReference type="PROSITE" id="PS52019">
    <property type="entry name" value="PKS_MFAS_DH"/>
    <property type="match status" value="2"/>
</dbReference>
<evidence type="ECO:0000256" key="1">
    <source>
        <dbReference type="ARBA" id="ARBA00001957"/>
    </source>
</evidence>
<dbReference type="PANTHER" id="PTHR43775:SF51">
    <property type="entry name" value="INACTIVE PHENOLPHTHIOCEROL SYNTHESIS POLYKETIDE SYNTHASE TYPE I PKS1-RELATED"/>
    <property type="match status" value="1"/>
</dbReference>
<dbReference type="InterPro" id="IPR042104">
    <property type="entry name" value="PKS_dehydratase_sf"/>
</dbReference>
<dbReference type="Gene3D" id="1.10.287.1960">
    <property type="match status" value="1"/>
</dbReference>
<dbReference type="InterPro" id="IPR036291">
    <property type="entry name" value="NAD(P)-bd_dom_sf"/>
</dbReference>
<dbReference type="InterPro" id="IPR011032">
    <property type="entry name" value="GroES-like_sf"/>
</dbReference>
<dbReference type="Gene3D" id="3.40.47.10">
    <property type="match status" value="2"/>
</dbReference>
<dbReference type="InterPro" id="IPR020843">
    <property type="entry name" value="ER"/>
</dbReference>
<proteinExistence type="predicted"/>
<dbReference type="CDD" id="cd00833">
    <property type="entry name" value="PKS"/>
    <property type="match status" value="2"/>
</dbReference>
<dbReference type="Pfam" id="PF08990">
    <property type="entry name" value="Docking"/>
    <property type="match status" value="1"/>
</dbReference>
<feature type="active site" description="Proton donor; for dehydratase activity" evidence="9">
    <location>
        <position position="1049"/>
    </location>
</feature>
<evidence type="ECO:0000256" key="10">
    <source>
        <dbReference type="SAM" id="MobiDB-lite"/>
    </source>
</evidence>
<dbReference type="Pfam" id="PF00698">
    <property type="entry name" value="Acyl_transf_1"/>
    <property type="match status" value="2"/>
</dbReference>
<evidence type="ECO:0000256" key="8">
    <source>
        <dbReference type="ARBA" id="ARBA00023315"/>
    </source>
</evidence>
<dbReference type="Gene3D" id="3.40.50.720">
    <property type="entry name" value="NAD(P)-binding Rossmann-like Domain"/>
    <property type="match status" value="6"/>
</dbReference>
<comment type="cofactor">
    <cofactor evidence="1">
        <name>pantetheine 4'-phosphate</name>
        <dbReference type="ChEBI" id="CHEBI:47942"/>
    </cofactor>
</comment>
<comment type="caution">
    <text evidence="14">The sequence shown here is derived from an EMBL/GenBank/DDBJ whole genome shotgun (WGS) entry which is preliminary data.</text>
</comment>
<feature type="domain" description="Ketosynthase family 3 (KS3)" evidence="12">
    <location>
        <begin position="1971"/>
        <end position="2396"/>
    </location>
</feature>
<feature type="region of interest" description="C-terminal hotdog fold" evidence="9">
    <location>
        <begin position="2988"/>
        <end position="3123"/>
    </location>
</feature>
<gene>
    <name evidence="14" type="ORF">VA596_12485</name>
</gene>
<dbReference type="InterPro" id="IPR016035">
    <property type="entry name" value="Acyl_Trfase/lysoPLipase"/>
</dbReference>
<dbReference type="InterPro" id="IPR002364">
    <property type="entry name" value="Quin_OxRdtase/zeta-crystal_CS"/>
</dbReference>
<keyword evidence="8" id="KW-0012">Acyltransferase</keyword>
<accession>A0ABU5R2C3</accession>
<dbReference type="Gene3D" id="3.30.70.250">
    <property type="entry name" value="Malonyl-CoA ACP transacylase, ACP-binding"/>
    <property type="match status" value="1"/>
</dbReference>
<dbReference type="InterPro" id="IPR015083">
    <property type="entry name" value="NorB/c/GfsB-D-like_docking"/>
</dbReference>
<dbReference type="PROSITE" id="PS00606">
    <property type="entry name" value="KS3_1"/>
    <property type="match status" value="2"/>
</dbReference>
<dbReference type="InterPro" id="IPR013968">
    <property type="entry name" value="PKS_KR"/>
</dbReference>
<keyword evidence="5" id="KW-0808">Transferase</keyword>
<dbReference type="SUPFAM" id="SSF47336">
    <property type="entry name" value="ACP-like"/>
    <property type="match status" value="2"/>
</dbReference>
<dbReference type="SMART" id="SM00825">
    <property type="entry name" value="PKS_KS"/>
    <property type="match status" value="2"/>
</dbReference>
<dbReference type="InterPro" id="IPR016039">
    <property type="entry name" value="Thiolase-like"/>
</dbReference>
<feature type="domain" description="Ketosynthase family 3 (KS3)" evidence="12">
    <location>
        <begin position="34"/>
        <end position="457"/>
    </location>
</feature>
<dbReference type="SMART" id="SM00822">
    <property type="entry name" value="PKS_KR"/>
    <property type="match status" value="2"/>
</dbReference>
<dbReference type="InterPro" id="IPR020806">
    <property type="entry name" value="PKS_PP-bd"/>
</dbReference>
<dbReference type="Pfam" id="PF22953">
    <property type="entry name" value="SpnB_Rossmann"/>
    <property type="match status" value="2"/>
</dbReference>
<dbReference type="CDD" id="cd08956">
    <property type="entry name" value="KR_3_FAS_SDR_x"/>
    <property type="match status" value="1"/>
</dbReference>
<sequence length="4049" mass="424277">MAATEDKLRDYLKRVTNDLARTRKQLQDAESAKHEPIAVVGMGCRYPGGVRSPEDLWRVVAGGVDAISEFPVNRGWDLEHLFDPDPSHAGTVTSRFGGFLHDAAGFDAEFFGISPREALAMDPQQRLLLETTWEALEYGGIVPSTLKGSRTGVFTGVMYNDYASRLQPMPPSFEGYLGTGSAGSVASGRVAYTFGFEGPAVSVDTACSSSLVAMHLAGQALRGGECDLAVAGGVTVMATPNTFIEFSRQRGLASDGRCKAFGDSADGTGWSEGAGMLVLERLSDAQRNGHTVLGLVRGTAVNQDGTTSQLSVPNGPSQQRVIRAALADAGLGPSDVDVVEAHGTGTRLGDPIEAQALQAVYGAARRAESPVWLGSLKSNVGHTQAAAGVGGVIKMLLAMRHGVLPATLHAGVRSSHVDWDDTVALLTQARPWDSDTRRAGISSFGISGTNAHLILEQPPAPDPAEPTSPAPVLVSATTPEAVEHQLDRLRDRDDVASTFAYGRTEFPYRSAIIGGTALPVQHAGNVRLGMMFTGQGSQWTGMGKTLYDTYPIFAETIDRLCAKFGRDLREAMFTTPDLVNHTRYTQPALFTLEVALYRLLDLQPEVLIGHSLGEITAAHLAGVLDEDDAVWLVTARARLMDSVTTPGAMTTLDMTEDQARELLTPGLSIAAVNTPTSVVVSGDVADIEALQGKRLRVSHAFHSAHLDPILDQFAKVARELTYYEPRIPVITNLTGDVATTLTDPQHWVDHLRGTVRFADGITTMAKLGVTDVVEIGPHPALTPLLDHTGLATHSLLRRNTDTTEHLQTAAATLWTRGTGKPRHLIPRTAAHPAPTYPFQRRDHWLHPVPQAATGHAHPLLHTTLGLATTDEHVLTGTLSPATHPWLADHTVLGATLLPGTALLDLALHAGAETGCPRVAELTLERALRIDEPVRIQVAVGEPGDSGRRPVSIHSAAGDGPWTRHATGTLAPDATPGTWQPDAWPPAGATEIDLDGHYDDLEARGYHYGPAFRGLQAAWRDGDDVYAEVALAESLVDDAAHCVVHPALLDSALHAVAASSSPDAPQRLPFSWQDVTVGEPGATTLRVKITGTGKDVLSIALSDVDGTAVGSVGELRVREVAAEQFAPNVAGSLFTLDWLPVTDLPAQPAEGVEIHRPEPVDDPVEATTAILDTLKTWLAGNEGGRLAVVTENAVQARSGEHLRSLSGAAVWGVVRSAQHEHPDRLVLVDVDGSEEAETALPAALATGEPQLAVRGGEVLLARLGRLGAAGRTLPVPAGPWRLGVTAKGTLDNLAFVPAPESDEPLLPHQIRLGVRAAGLNFRDVLIALGVYPGEEAVIGGEAAGVVLEVGSGVTGVAAGDRVFGLVPGAAGPVAVTDHRLVTRLPRGWTFAEAAVVPVVFLTAYYGLKDLAGVEAGRTLLVHSAAGGVGMAALQLARHWGVETFGTASAGKVPVLRALGVPEDHLASSRTLDFEERFREVTGGRGVDVVLNSLAGDFVDASLRLLPRGGHFLEMGKTDLRDAGDVAAAHEGVAYRAFDLQADAPPERVQEMLRDLVRLFEAGVLHRLPVTAWDVREAPEAFRFFREARHVGKLALTVPRALRDSTGGTYVITGGTGGLGAALASHLVRTHGVRDLLLLNRRGLDAPGAPELLDELTQAGAQVRIRACDLTNLDDLIAALENLDIRAVIHTAGVRHDALLTDQTAETTATVLAPKTTAAHHLHTLTRHHDLDHFILFSSLAATLGNPAQTTYAAANNHLNALAQNRHTEGLPALSLNWGLWTGAGMGADLDEASAARLSRTGVAPITPDQGLALFDAALDAHRAVVVPAPLDVPALQALAARDSLPSVLRGLVRTPARHRRRRKSSTRLAAANGAERRELVLGLVAEEVAGVLGYESPQTLPSGKPFVELGFDSLTAIELRNRLATATGLTLPSTLVFDHPTPEALARFVEDLLAPEAPAADPVPAATAAPADEPIAVVGIGCRFPGGVRSPEDLWRLLATGTDAITEFPGNRGWDLDALYDPDPDHPGTSYTRHGGFLHDADRFDAEFFGMNPREARAADPQQRVLLETVWESLERAGIVPDTLRGSRTGVFVGTSSTDYAAVADAAVEHTEGYRLTGTSASILSGRVSYTYGLEGPAVSVDTACSSSLVAIHLAAQALRQGECTLALAGGVSVLATPTIFTEFSRQRGLAADGRAKPFSAEADGTNWSEGSAVLVLERLSDARRNGHPVVGVIRGSAVNQDGASNGLTAPNGPSQQRVIRAALAGAGVDPSEVDAVEAHGTGTPLGDPIEAQAVQAVYGPAHAPESPLWLGSLKSNLGHTQAAAGVGGVIKMLLALAHEQLPPTLRSQPPSPHVDWDGTVALLDEPRPWPRTGRPRRAGVSSFGMSGTNAHLIVEEAPAAPEPPEVPAGPVSWVLSGRTEAALRDQARTLLTATPDASPYEIGHALAGRAAFDHRAVLVGSEPAEFTGALTALARGGSAPNLVAGRMTARQAPVFVFPGQGSQWAGMALDLLDTRPVFAERMTECATALSNYVGWDLFAVLRGDDGAPTLDEVDVVQPVLFAVLVSLAALWEAAGVVPAAVIGHSQGEIAAACVAGVLSLDDAARVVARRSQVIRDTLAGHGGMLSVARPVAEVRELLTGDLAVAAVNGPSAVVVSGSPGDLDALAERCATGGIRHRRIRVDYASHSAHVDRVRDRLAEVLAEVRPREGTVPFLSTVDGHVGEPGRADAGYWFENLRGTVRFEDAVRRLLDAGHDLFVEVSPHPVLVPGIEDTAEAAGAEPAAVLGTLRRDHGGPAEFLLALGRLELCGRPVDRDWPGDPARPLALPTYAFQAERFWAEPGAGRTRDVRSAGLAPAAHPLLAATTTVASTGETVFSGRVPARGWLADHVVRGRVLLPGTALLDLALWAGHRTGCAGVEELTLETPLVLPEKDGAAIQVVVGEPGDDGRRAVSVYSDSDETGWTRHAAGTLTPLATAAPDPLAWPPDGAEPLALDGLHDELAAIGLEYGAAFRGLRAAWRLGDDLFAEVTAPEGVEPGDGHVLHPALLDAALHALGLAGDLAGVRLPFTWQGVVAHAAGAGVLRVRLTRRGEDAVALSVVDAAGAPVATVDSLVVRPLPGGGPLVSDALHRLHWTTLSTESSESIEDGGFEVEDVSAFGADLDVPARTHALTRHVLERLRDRLADDRADTTLVFRTRGAVAAHPLDGGPDPAQAAVWGLVRSAQSEAPGRFALVDTDNSEAGFGAALRAGEPQLAIRRGEVRAARLVRVTGQDALPVPAGTDVWRLATRAKGALENLELVPSGADGPLAPGQVRIAVRAAGLNFRDVLNALDLYPGEAGELGLEGAGVVTEVGPGVAGLAPGDRVAGLFAGGFGPLAVADARLVTRMPEEWSFATAASVPVVFLTACYALKELAGLRAGERVLIHAAAGGVGLAAVQVARHFGAEVYATASPGKHGVLRGLGLPEDHVASSRDLGFEAAFLAATGGEGVDVVLDSLAGEFVDASLRLLPRGGRFVEMGKTDVRDAETVAAAHEGVRYQAFELMAAGPDRLRELLAELGPLFETGVLRPVRTTAADVRHAPAAFRFLSGGRHTGKVVLTLPRPLRPEGTVLVTGATGALGSLVARHLVTEHGVRHLLLLSRSGPDAPGAAELVSRLAEAGAEATVVACDAADRDALARVLDGVPAGHPLTAVVHAAGVLDDAVVTSLTEDQLAKVLRPKADAAWHLHELTAGTDLDAFVLFSSAAGVTGNPGQGNYAAANTFLDALAARRRAAGLPAVSLAWGLWAGTGAMTGDLTGQDRARLRRGGVVPLSDEDGLALFDLALRQPDALAVPARLDLAALRDRLDELPPLFRDLVRAPRPLGTSSAPEPAAESWADRVRRAGPERQRELATALVRDELATVLGHTGTGSLTAGDRAFKDLGLDSLTAVQLRNRLRTVTGLRLSSTVVFDFPTADALTDHLLGQVAGNAGEAALSGITRLEQALAAVPAGDGAREELAQRLRDLLAGFGAPPPSEQGSPVPGGVRDRIDQAGADELFALIEGGLGRPGARH</sequence>
<feature type="domain" description="PKS/mFAS DH" evidence="13">
    <location>
        <begin position="2858"/>
        <end position="3123"/>
    </location>
</feature>
<dbReference type="Proteomes" id="UP001304298">
    <property type="component" value="Unassembled WGS sequence"/>
</dbReference>
<dbReference type="InterPro" id="IPR001227">
    <property type="entry name" value="Ac_transferase_dom_sf"/>
</dbReference>
<keyword evidence="7" id="KW-0511">Multifunctional enzyme</keyword>
<evidence type="ECO:0000256" key="6">
    <source>
        <dbReference type="ARBA" id="ARBA00023194"/>
    </source>
</evidence>
<dbReference type="CDD" id="cd05195">
    <property type="entry name" value="enoyl_red"/>
    <property type="match status" value="2"/>
</dbReference>
<dbReference type="Pfam" id="PF00109">
    <property type="entry name" value="ketoacyl-synt"/>
    <property type="match status" value="2"/>
</dbReference>
<dbReference type="InterPro" id="IPR014030">
    <property type="entry name" value="Ketoacyl_synth_N"/>
</dbReference>
<dbReference type="SUPFAM" id="SSF52151">
    <property type="entry name" value="FabD/lysophospholipase-like"/>
    <property type="match status" value="2"/>
</dbReference>
<feature type="region of interest" description="N-terminal hotdog fold" evidence="9">
    <location>
        <begin position="2858"/>
        <end position="2977"/>
    </location>
</feature>
<evidence type="ECO:0000259" key="13">
    <source>
        <dbReference type="PROSITE" id="PS52019"/>
    </source>
</evidence>
<dbReference type="InterPro" id="IPR013154">
    <property type="entry name" value="ADH-like_N"/>
</dbReference>
<evidence type="ECO:0000256" key="4">
    <source>
        <dbReference type="ARBA" id="ARBA00022553"/>
    </source>
</evidence>
<dbReference type="SMART" id="SM00826">
    <property type="entry name" value="PKS_DH"/>
    <property type="match status" value="2"/>
</dbReference>
<dbReference type="SMART" id="SM00829">
    <property type="entry name" value="PKS_ER"/>
    <property type="match status" value="2"/>
</dbReference>
<dbReference type="Pfam" id="PF00550">
    <property type="entry name" value="PP-binding"/>
    <property type="match status" value="2"/>
</dbReference>
<dbReference type="Pfam" id="PF08240">
    <property type="entry name" value="ADH_N"/>
    <property type="match status" value="2"/>
</dbReference>
<evidence type="ECO:0000256" key="3">
    <source>
        <dbReference type="ARBA" id="ARBA00022450"/>
    </source>
</evidence>
<comment type="pathway">
    <text evidence="2">Antibiotic biosynthesis.</text>
</comment>
<dbReference type="InterPro" id="IPR049551">
    <property type="entry name" value="PKS_DH_C"/>
</dbReference>
<evidence type="ECO:0000256" key="5">
    <source>
        <dbReference type="ARBA" id="ARBA00022679"/>
    </source>
</evidence>
<keyword evidence="3" id="KW-0596">Phosphopantetheine</keyword>
<protein>
    <submittedName>
        <fullName evidence="14">SDR family NAD(P)-dependent oxidoreductase</fullName>
    </submittedName>
</protein>
<dbReference type="Pfam" id="PF16197">
    <property type="entry name" value="KAsynt_C_assoc"/>
    <property type="match status" value="2"/>
</dbReference>
<dbReference type="SMART" id="SM00827">
    <property type="entry name" value="PKS_AT"/>
    <property type="match status" value="2"/>
</dbReference>
<reference evidence="14 15" key="1">
    <citation type="submission" date="2023-12" db="EMBL/GenBank/DDBJ databases">
        <title>Amycolatopsis sp. V23-08.</title>
        <authorList>
            <person name="Somphong A."/>
        </authorList>
    </citation>
    <scope>NUCLEOTIDE SEQUENCE [LARGE SCALE GENOMIC DNA]</scope>
    <source>
        <strain evidence="14 15">V23-08</strain>
    </source>
</reference>
<dbReference type="PROSITE" id="PS52004">
    <property type="entry name" value="KS3_2"/>
    <property type="match status" value="2"/>
</dbReference>
<feature type="domain" description="Carrier" evidence="11">
    <location>
        <begin position="1874"/>
        <end position="1952"/>
    </location>
</feature>
<dbReference type="InterPro" id="IPR016036">
    <property type="entry name" value="Malonyl_transacylase_ACP-bd"/>
</dbReference>
<feature type="region of interest" description="Disordered" evidence="10">
    <location>
        <begin position="4005"/>
        <end position="4025"/>
    </location>
</feature>
<dbReference type="InterPro" id="IPR036736">
    <property type="entry name" value="ACP-like_sf"/>
</dbReference>
<feature type="region of interest" description="N-terminal hotdog fold" evidence="9">
    <location>
        <begin position="857"/>
        <end position="976"/>
    </location>
</feature>
<feature type="domain" description="Carrier" evidence="11">
    <location>
        <begin position="3887"/>
        <end position="3963"/>
    </location>
</feature>
<dbReference type="Gene3D" id="3.40.366.10">
    <property type="entry name" value="Malonyl-Coenzyme A Acyl Carrier Protein, domain 2"/>
    <property type="match status" value="2"/>
</dbReference>
<feature type="active site" description="Proton acceptor; for dehydratase activity" evidence="9">
    <location>
        <position position="2888"/>
    </location>
</feature>
<organism evidence="14 15">
    <name type="scientific">Amycolatopsis heterodermiae</name>
    <dbReference type="NCBI Taxonomy" id="3110235"/>
    <lineage>
        <taxon>Bacteria</taxon>
        <taxon>Bacillati</taxon>
        <taxon>Actinomycetota</taxon>
        <taxon>Actinomycetes</taxon>
        <taxon>Pseudonocardiales</taxon>
        <taxon>Pseudonocardiaceae</taxon>
        <taxon>Amycolatopsis</taxon>
    </lineage>
</organism>
<keyword evidence="6" id="KW-0045">Antibiotic biosynthesis</keyword>
<feature type="domain" description="PKS/mFAS DH" evidence="13">
    <location>
        <begin position="857"/>
        <end position="1125"/>
    </location>
</feature>
<feature type="region of interest" description="C-terminal hotdog fold" evidence="9">
    <location>
        <begin position="988"/>
        <end position="1125"/>
    </location>
</feature>